<keyword evidence="4" id="KW-0238">DNA-binding</keyword>
<dbReference type="Pfam" id="PF02954">
    <property type="entry name" value="HTH_8"/>
    <property type="match status" value="1"/>
</dbReference>
<sequence length="515" mass="55798">MTTALIAACERVLREALDGETTLSWQLWLAALKEATHADSCAMLQLRGPDLVPVAVDGLSADAMGRRFPVSEHPRLQAIMGAADVLRFPPTSALPDPFDGLIPNVADRLHVHDCAGVQIRGSNGPLGVLTIDALRRGTFNQKALDALRTFANLAGGCLEIIERLTRMQDAMERQSLVSSALLAELRPDQHLIGRSAPMRALLKEIDTVANSDLTVLITGETGTGKELVARAIHYGSHRSGRPLISVNCAALPEALVESELFGHVAGAFSGASANRRGKFEIADGGTLLLDEVGELPMTVQPKLLRVLQSGEIQRVGSDEHIKVNVRIVAATNRDLAEEVRVGRFRADLYHRLSIYPLQVPALRHRGRDILLLAGNALERNRASLHLRGLRLSQESQQALLYATWPGNVRELEHTISRAALKAAAGGTGSDRIVTIETCHLDLGRPRVEAAPPVRCEHEHVDISGLSLSVATDDFQRRLIEQTLAAQQGNWAAAARALGMDRGNLRRLAKRIGVPT</sequence>
<dbReference type="InterPro" id="IPR002078">
    <property type="entry name" value="Sigma_54_int"/>
</dbReference>
<dbReference type="InterPro" id="IPR029016">
    <property type="entry name" value="GAF-like_dom_sf"/>
</dbReference>
<dbReference type="PRINTS" id="PR01590">
    <property type="entry name" value="HTHFIS"/>
</dbReference>
<dbReference type="InterPro" id="IPR009057">
    <property type="entry name" value="Homeodomain-like_sf"/>
</dbReference>
<dbReference type="InterPro" id="IPR025943">
    <property type="entry name" value="Sigma_54_int_dom_ATP-bd_2"/>
</dbReference>
<dbReference type="PROSITE" id="PS50045">
    <property type="entry name" value="SIGMA54_INTERACT_4"/>
    <property type="match status" value="1"/>
</dbReference>
<dbReference type="Gene3D" id="3.40.50.300">
    <property type="entry name" value="P-loop containing nucleotide triphosphate hydrolases"/>
    <property type="match status" value="1"/>
</dbReference>
<dbReference type="PROSITE" id="PS00675">
    <property type="entry name" value="SIGMA54_INTERACT_1"/>
    <property type="match status" value="1"/>
</dbReference>
<reference evidence="7 8" key="1">
    <citation type="journal article" date="2021" name="Int. J. Syst. Evol. Microbiol.">
        <title>Steroidobacter gossypii sp. nov., isolated from soil of cotton cropping field.</title>
        <authorList>
            <person name="Huang R."/>
            <person name="Yang S."/>
            <person name="Zhen C."/>
            <person name="Liu W."/>
        </authorList>
    </citation>
    <scope>NUCLEOTIDE SEQUENCE [LARGE SCALE GENOMIC DNA]</scope>
    <source>
        <strain evidence="7 8">S1-65</strain>
    </source>
</reference>
<keyword evidence="3" id="KW-0805">Transcription regulation</keyword>
<keyword evidence="5" id="KW-0804">Transcription</keyword>
<dbReference type="RefSeq" id="WP_203169017.1">
    <property type="nucleotide sequence ID" value="NZ_JAEVLS010000004.1"/>
</dbReference>
<dbReference type="SUPFAM" id="SSF52540">
    <property type="entry name" value="P-loop containing nucleoside triphosphate hydrolases"/>
    <property type="match status" value="1"/>
</dbReference>
<feature type="domain" description="Sigma-54 factor interaction" evidence="6">
    <location>
        <begin position="191"/>
        <end position="420"/>
    </location>
</feature>
<evidence type="ECO:0000256" key="3">
    <source>
        <dbReference type="ARBA" id="ARBA00023015"/>
    </source>
</evidence>
<dbReference type="SMART" id="SM00382">
    <property type="entry name" value="AAA"/>
    <property type="match status" value="1"/>
</dbReference>
<dbReference type="Proteomes" id="UP000661077">
    <property type="component" value="Unassembled WGS sequence"/>
</dbReference>
<dbReference type="Pfam" id="PF25601">
    <property type="entry name" value="AAA_lid_14"/>
    <property type="match status" value="1"/>
</dbReference>
<dbReference type="EMBL" id="JAEVLS010000004">
    <property type="protein sequence ID" value="MBM0106903.1"/>
    <property type="molecule type" value="Genomic_DNA"/>
</dbReference>
<dbReference type="Gene3D" id="1.10.10.60">
    <property type="entry name" value="Homeodomain-like"/>
    <property type="match status" value="1"/>
</dbReference>
<keyword evidence="2" id="KW-0067">ATP-binding</keyword>
<evidence type="ECO:0000313" key="8">
    <source>
        <dbReference type="Proteomes" id="UP000661077"/>
    </source>
</evidence>
<dbReference type="NCBIfam" id="NF003451">
    <property type="entry name" value="PRK05022.1"/>
    <property type="match status" value="1"/>
</dbReference>
<keyword evidence="1" id="KW-0547">Nucleotide-binding</keyword>
<evidence type="ECO:0000256" key="5">
    <source>
        <dbReference type="ARBA" id="ARBA00023163"/>
    </source>
</evidence>
<comment type="caution">
    <text evidence="7">The sequence shown here is derived from an EMBL/GenBank/DDBJ whole genome shotgun (WGS) entry which is preliminary data.</text>
</comment>
<dbReference type="CDD" id="cd00009">
    <property type="entry name" value="AAA"/>
    <property type="match status" value="1"/>
</dbReference>
<evidence type="ECO:0000256" key="1">
    <source>
        <dbReference type="ARBA" id="ARBA00022741"/>
    </source>
</evidence>
<dbReference type="SUPFAM" id="SSF46689">
    <property type="entry name" value="Homeodomain-like"/>
    <property type="match status" value="1"/>
</dbReference>
<name>A0ABS1X116_9GAMM</name>
<keyword evidence="8" id="KW-1185">Reference proteome</keyword>
<dbReference type="Gene3D" id="3.30.450.40">
    <property type="match status" value="1"/>
</dbReference>
<dbReference type="PROSITE" id="PS00688">
    <property type="entry name" value="SIGMA54_INTERACT_3"/>
    <property type="match status" value="1"/>
</dbReference>
<gene>
    <name evidence="7" type="primary">norR</name>
    <name evidence="7" type="ORF">JM946_19380</name>
</gene>
<evidence type="ECO:0000256" key="2">
    <source>
        <dbReference type="ARBA" id="ARBA00022840"/>
    </source>
</evidence>
<evidence type="ECO:0000256" key="4">
    <source>
        <dbReference type="ARBA" id="ARBA00023125"/>
    </source>
</evidence>
<dbReference type="InterPro" id="IPR058031">
    <property type="entry name" value="AAA_lid_NorR"/>
</dbReference>
<accession>A0ABS1X116</accession>
<dbReference type="InterPro" id="IPR003018">
    <property type="entry name" value="GAF"/>
</dbReference>
<dbReference type="SUPFAM" id="SSF55781">
    <property type="entry name" value="GAF domain-like"/>
    <property type="match status" value="1"/>
</dbReference>
<organism evidence="7 8">
    <name type="scientific">Steroidobacter gossypii</name>
    <dbReference type="NCBI Taxonomy" id="2805490"/>
    <lineage>
        <taxon>Bacteria</taxon>
        <taxon>Pseudomonadati</taxon>
        <taxon>Pseudomonadota</taxon>
        <taxon>Gammaproteobacteria</taxon>
        <taxon>Steroidobacterales</taxon>
        <taxon>Steroidobacteraceae</taxon>
        <taxon>Steroidobacter</taxon>
    </lineage>
</organism>
<dbReference type="PROSITE" id="PS00676">
    <property type="entry name" value="SIGMA54_INTERACT_2"/>
    <property type="match status" value="1"/>
</dbReference>
<dbReference type="InterPro" id="IPR002197">
    <property type="entry name" value="HTH_Fis"/>
</dbReference>
<dbReference type="InterPro" id="IPR025944">
    <property type="entry name" value="Sigma_54_int_dom_CS"/>
</dbReference>
<dbReference type="Gene3D" id="1.10.8.60">
    <property type="match status" value="1"/>
</dbReference>
<evidence type="ECO:0000313" key="7">
    <source>
        <dbReference type="EMBL" id="MBM0106903.1"/>
    </source>
</evidence>
<protein>
    <submittedName>
        <fullName evidence="7">Nitric oxide reductase transcriptional regulator NorR</fullName>
    </submittedName>
</protein>
<evidence type="ECO:0000259" key="6">
    <source>
        <dbReference type="PROSITE" id="PS50045"/>
    </source>
</evidence>
<dbReference type="InterPro" id="IPR025662">
    <property type="entry name" value="Sigma_54_int_dom_ATP-bd_1"/>
</dbReference>
<dbReference type="PANTHER" id="PTHR32071">
    <property type="entry name" value="TRANSCRIPTIONAL REGULATORY PROTEIN"/>
    <property type="match status" value="1"/>
</dbReference>
<dbReference type="Pfam" id="PF00158">
    <property type="entry name" value="Sigma54_activat"/>
    <property type="match status" value="1"/>
</dbReference>
<proteinExistence type="predicted"/>
<dbReference type="InterPro" id="IPR027417">
    <property type="entry name" value="P-loop_NTPase"/>
</dbReference>
<dbReference type="Pfam" id="PF01590">
    <property type="entry name" value="GAF"/>
    <property type="match status" value="1"/>
</dbReference>
<dbReference type="PANTHER" id="PTHR32071:SF35">
    <property type="entry name" value="ANAEROBIC NITRIC OXIDE REDUCTASE TRANSCRIPTION REGULATOR NORR"/>
    <property type="match status" value="1"/>
</dbReference>
<dbReference type="InterPro" id="IPR003593">
    <property type="entry name" value="AAA+_ATPase"/>
</dbReference>